<evidence type="ECO:0000313" key="2">
    <source>
        <dbReference type="Proteomes" id="UP000267821"/>
    </source>
</evidence>
<dbReference type="AlphaFoldDB" id="A0A3N4LR94"/>
<protein>
    <submittedName>
        <fullName evidence="1">Uncharacterized protein</fullName>
    </submittedName>
</protein>
<evidence type="ECO:0000313" key="1">
    <source>
        <dbReference type="EMBL" id="RPB23772.1"/>
    </source>
</evidence>
<organism evidence="1 2">
    <name type="scientific">Terfezia boudieri ATCC MYA-4762</name>
    <dbReference type="NCBI Taxonomy" id="1051890"/>
    <lineage>
        <taxon>Eukaryota</taxon>
        <taxon>Fungi</taxon>
        <taxon>Dikarya</taxon>
        <taxon>Ascomycota</taxon>
        <taxon>Pezizomycotina</taxon>
        <taxon>Pezizomycetes</taxon>
        <taxon>Pezizales</taxon>
        <taxon>Pezizaceae</taxon>
        <taxon>Terfezia</taxon>
    </lineage>
</organism>
<sequence>MSNTEHYTTLSTRHNTFATWHDYVQRPIFYAGSNINMRQHTQYIQHTYPIPNITA</sequence>
<name>A0A3N4LR94_9PEZI</name>
<proteinExistence type="predicted"/>
<dbReference type="EMBL" id="ML121544">
    <property type="protein sequence ID" value="RPB23772.1"/>
    <property type="molecule type" value="Genomic_DNA"/>
</dbReference>
<reference evidence="1 2" key="1">
    <citation type="journal article" date="2018" name="Nat. Ecol. Evol.">
        <title>Pezizomycetes genomes reveal the molecular basis of ectomycorrhizal truffle lifestyle.</title>
        <authorList>
            <person name="Murat C."/>
            <person name="Payen T."/>
            <person name="Noel B."/>
            <person name="Kuo A."/>
            <person name="Morin E."/>
            <person name="Chen J."/>
            <person name="Kohler A."/>
            <person name="Krizsan K."/>
            <person name="Balestrini R."/>
            <person name="Da Silva C."/>
            <person name="Montanini B."/>
            <person name="Hainaut M."/>
            <person name="Levati E."/>
            <person name="Barry K.W."/>
            <person name="Belfiori B."/>
            <person name="Cichocki N."/>
            <person name="Clum A."/>
            <person name="Dockter R.B."/>
            <person name="Fauchery L."/>
            <person name="Guy J."/>
            <person name="Iotti M."/>
            <person name="Le Tacon F."/>
            <person name="Lindquist E.A."/>
            <person name="Lipzen A."/>
            <person name="Malagnac F."/>
            <person name="Mello A."/>
            <person name="Molinier V."/>
            <person name="Miyauchi S."/>
            <person name="Poulain J."/>
            <person name="Riccioni C."/>
            <person name="Rubini A."/>
            <person name="Sitrit Y."/>
            <person name="Splivallo R."/>
            <person name="Traeger S."/>
            <person name="Wang M."/>
            <person name="Zifcakova L."/>
            <person name="Wipf D."/>
            <person name="Zambonelli A."/>
            <person name="Paolocci F."/>
            <person name="Nowrousian M."/>
            <person name="Ottonello S."/>
            <person name="Baldrian P."/>
            <person name="Spatafora J.W."/>
            <person name="Henrissat B."/>
            <person name="Nagy L.G."/>
            <person name="Aury J.M."/>
            <person name="Wincker P."/>
            <person name="Grigoriev I.V."/>
            <person name="Bonfante P."/>
            <person name="Martin F.M."/>
        </authorList>
    </citation>
    <scope>NUCLEOTIDE SEQUENCE [LARGE SCALE GENOMIC DNA]</scope>
    <source>
        <strain evidence="1 2">ATCC MYA-4762</strain>
    </source>
</reference>
<gene>
    <name evidence="1" type="ORF">L211DRAFT_838199</name>
</gene>
<accession>A0A3N4LR94</accession>
<dbReference type="InParanoid" id="A0A3N4LR94"/>
<dbReference type="Proteomes" id="UP000267821">
    <property type="component" value="Unassembled WGS sequence"/>
</dbReference>
<keyword evidence="2" id="KW-1185">Reference proteome</keyword>